<gene>
    <name evidence="4" type="ORF">DAHIGIEG_00001</name>
    <name evidence="2" type="ORF">DMCHJJFE_00012</name>
    <name evidence="5" type="ORF">IPDEHMDE_00002</name>
    <name evidence="1" type="ORF">JNCKNHMG_00001</name>
    <name evidence="3" type="ORF">KPMFPNGI_00030</name>
</gene>
<protein>
    <submittedName>
        <fullName evidence="4">Uncharacterized protein</fullName>
    </submittedName>
</protein>
<evidence type="ECO:0000313" key="3">
    <source>
        <dbReference type="EMBL" id="QNO42628.1"/>
    </source>
</evidence>
<dbReference type="EMBL" id="MT630753">
    <property type="protein sequence ID" value="QNO42628.1"/>
    <property type="molecule type" value="Genomic_DNA"/>
</dbReference>
<accession>A0A7G9Y4A9</accession>
<sequence>MKQDIYDIDFPCKRVRVILEQIVPDIVGRWNVQKIDKDEINKNLGNRRKRAYELLEKCRSDKYTAEMIEDKFKWAYKELKVKYPF</sequence>
<dbReference type="AlphaFoldDB" id="A0A7G9Y4A9"/>
<dbReference type="EMBL" id="MT630625">
    <property type="protein sequence ID" value="QNO41356.1"/>
    <property type="molecule type" value="Genomic_DNA"/>
</dbReference>
<name>A0A7G9Y4A9_9EURY</name>
<organism evidence="4">
    <name type="scientific">Candidatus Methanogaster sp. ANME-2c ERB4</name>
    <dbReference type="NCBI Taxonomy" id="2759911"/>
    <lineage>
        <taxon>Archaea</taxon>
        <taxon>Methanobacteriati</taxon>
        <taxon>Methanobacteriota</taxon>
        <taxon>Stenosarchaea group</taxon>
        <taxon>Methanomicrobia</taxon>
        <taxon>Methanosarcinales</taxon>
        <taxon>ANME-2 cluster</taxon>
        <taxon>Candidatus Methanogasteraceae</taxon>
        <taxon>Candidatus Methanogaster</taxon>
    </lineage>
</organism>
<dbReference type="EMBL" id="MT630692">
    <property type="protein sequence ID" value="QNO41971.1"/>
    <property type="molecule type" value="Genomic_DNA"/>
</dbReference>
<dbReference type="EMBL" id="MT630773">
    <property type="protein sequence ID" value="QNO42843.1"/>
    <property type="molecule type" value="Genomic_DNA"/>
</dbReference>
<evidence type="ECO:0000313" key="1">
    <source>
        <dbReference type="EMBL" id="QNO41356.1"/>
    </source>
</evidence>
<evidence type="ECO:0000313" key="4">
    <source>
        <dbReference type="EMBL" id="QNO42843.1"/>
    </source>
</evidence>
<evidence type="ECO:0000313" key="2">
    <source>
        <dbReference type="EMBL" id="QNO41971.1"/>
    </source>
</evidence>
<reference evidence="4" key="1">
    <citation type="submission" date="2020-06" db="EMBL/GenBank/DDBJ databases">
        <title>Unique genomic features of the anaerobic methanotrophic archaea.</title>
        <authorList>
            <person name="Chadwick G.L."/>
            <person name="Skennerton C.T."/>
            <person name="Laso-Perez R."/>
            <person name="Leu A.O."/>
            <person name="Speth D.R."/>
            <person name="Yu H."/>
            <person name="Morgan-Lang C."/>
            <person name="Hatzenpichler R."/>
            <person name="Goudeau D."/>
            <person name="Malmstrom R."/>
            <person name="Brazelton W.J."/>
            <person name="Woyke T."/>
            <person name="Hallam S.J."/>
            <person name="Tyson G.W."/>
            <person name="Wegener G."/>
            <person name="Boetius A."/>
            <person name="Orphan V."/>
        </authorList>
    </citation>
    <scope>NUCLEOTIDE SEQUENCE</scope>
</reference>
<evidence type="ECO:0000313" key="5">
    <source>
        <dbReference type="EMBL" id="QNO43493.1"/>
    </source>
</evidence>
<proteinExistence type="predicted"/>
<dbReference type="EMBL" id="MT630835">
    <property type="protein sequence ID" value="QNO43493.1"/>
    <property type="molecule type" value="Genomic_DNA"/>
</dbReference>